<dbReference type="InterPro" id="IPR003769">
    <property type="entry name" value="ClpS_core"/>
</dbReference>
<keyword evidence="3" id="KW-0645">Protease</keyword>
<evidence type="ECO:0000313" key="3">
    <source>
        <dbReference type="EMBL" id="GAK46370.1"/>
    </source>
</evidence>
<dbReference type="FunFam" id="3.30.1390.10:FF:000002">
    <property type="entry name" value="ATP-dependent Clp protease adapter protein ClpS"/>
    <property type="match status" value="1"/>
</dbReference>
<reference evidence="3 4" key="1">
    <citation type="submission" date="2014-07" db="EMBL/GenBank/DDBJ databases">
        <title>Tepidicaulis marinum gen. nov., sp. nov., a novel marine bacterium denitrifying nitrate to nitrous oxide strictly under microaerobic conditions.</title>
        <authorList>
            <person name="Takeuchi M."/>
            <person name="Yamagishi T."/>
            <person name="Kamagata Y."/>
            <person name="Oshima K."/>
            <person name="Hattori M."/>
            <person name="Katayama T."/>
            <person name="Hanada S."/>
            <person name="Tamaki H."/>
            <person name="Marumo K."/>
            <person name="Maeda H."/>
            <person name="Nedachi M."/>
            <person name="Iwasaki W."/>
            <person name="Suwa Y."/>
            <person name="Sakata S."/>
        </authorList>
    </citation>
    <scope>NUCLEOTIDE SEQUENCE [LARGE SCALE GENOMIC DNA]</scope>
    <source>
        <strain evidence="3 4">MA2</strain>
    </source>
</reference>
<dbReference type="GO" id="GO:0030163">
    <property type="term" value="P:protein catabolic process"/>
    <property type="evidence" value="ECO:0007669"/>
    <property type="project" value="InterPro"/>
</dbReference>
<protein>
    <recommendedName>
        <fullName evidence="1">ATP-dependent Clp protease adapter protein ClpS</fullName>
    </recommendedName>
</protein>
<proteinExistence type="inferred from homology"/>
<dbReference type="Gene3D" id="3.30.1390.10">
    <property type="match status" value="1"/>
</dbReference>
<evidence type="ECO:0000259" key="2">
    <source>
        <dbReference type="Pfam" id="PF02617"/>
    </source>
</evidence>
<keyword evidence="4" id="KW-1185">Reference proteome</keyword>
<gene>
    <name evidence="1" type="primary">clpS</name>
    <name evidence="3" type="ORF">M2A_2869</name>
</gene>
<dbReference type="EMBL" id="BBIO01000018">
    <property type="protein sequence ID" value="GAK46370.1"/>
    <property type="molecule type" value="Genomic_DNA"/>
</dbReference>
<dbReference type="STRING" id="1333998.M2A_2869"/>
<dbReference type="PANTHER" id="PTHR33473">
    <property type="entry name" value="ATP-DEPENDENT CLP PROTEASE ADAPTER PROTEIN CLPS1, CHLOROPLASTIC"/>
    <property type="match status" value="1"/>
</dbReference>
<comment type="similarity">
    <text evidence="1">Belongs to the ClpS family.</text>
</comment>
<dbReference type="SUPFAM" id="SSF54736">
    <property type="entry name" value="ClpS-like"/>
    <property type="match status" value="1"/>
</dbReference>
<keyword evidence="3" id="KW-0378">Hydrolase</keyword>
<comment type="caution">
    <text evidence="3">The sequence shown here is derived from an EMBL/GenBank/DDBJ whole genome shotgun (WGS) entry which is preliminary data.</text>
</comment>
<dbReference type="Pfam" id="PF02617">
    <property type="entry name" value="ClpS"/>
    <property type="match status" value="1"/>
</dbReference>
<comment type="subunit">
    <text evidence="1">Binds to the N-terminal domain of the chaperone ClpA.</text>
</comment>
<dbReference type="Proteomes" id="UP000028702">
    <property type="component" value="Unassembled WGS sequence"/>
</dbReference>
<feature type="domain" description="Adaptor protein ClpS core" evidence="2">
    <location>
        <begin position="68"/>
        <end position="147"/>
    </location>
</feature>
<name>A0A081BEA2_9HYPH</name>
<dbReference type="InterPro" id="IPR014719">
    <property type="entry name" value="Ribosomal_bL12_C/ClpS-like"/>
</dbReference>
<dbReference type="GO" id="GO:0006508">
    <property type="term" value="P:proteolysis"/>
    <property type="evidence" value="ECO:0007669"/>
    <property type="project" value="UniProtKB-UniRule"/>
</dbReference>
<evidence type="ECO:0000256" key="1">
    <source>
        <dbReference type="HAMAP-Rule" id="MF_00302"/>
    </source>
</evidence>
<sequence>MLIKLDISEMSERSAGLATGGQAPHGMALQPVFPSFSPWRLSEDGDEDIGGQGGTGTGVITKTKPKTQKPSMYKVLLLNDDYTPMEFVVHILERFFNKGPEEAAQIMLHVHQHGVGICGVYTYEVAETKVTQVVDFSRQHQHPLQCTMERD</sequence>
<dbReference type="InterPro" id="IPR022935">
    <property type="entry name" value="ClpS"/>
</dbReference>
<dbReference type="eggNOG" id="COG2127">
    <property type="taxonomic scope" value="Bacteria"/>
</dbReference>
<dbReference type="HAMAP" id="MF_00302">
    <property type="entry name" value="ClpS"/>
    <property type="match status" value="1"/>
</dbReference>
<dbReference type="NCBIfam" id="NF000672">
    <property type="entry name" value="PRK00033.1-5"/>
    <property type="match status" value="1"/>
</dbReference>
<dbReference type="PANTHER" id="PTHR33473:SF19">
    <property type="entry name" value="ATP-DEPENDENT CLP PROTEASE ADAPTER PROTEIN CLPS"/>
    <property type="match status" value="1"/>
</dbReference>
<dbReference type="AlphaFoldDB" id="A0A081BEA2"/>
<accession>A0A081BEA2</accession>
<evidence type="ECO:0000313" key="4">
    <source>
        <dbReference type="Proteomes" id="UP000028702"/>
    </source>
</evidence>
<dbReference type="NCBIfam" id="NF000669">
    <property type="entry name" value="PRK00033.1-2"/>
    <property type="match status" value="1"/>
</dbReference>
<dbReference type="GO" id="GO:0008233">
    <property type="term" value="F:peptidase activity"/>
    <property type="evidence" value="ECO:0007669"/>
    <property type="project" value="UniProtKB-KW"/>
</dbReference>
<comment type="function">
    <text evidence="1">Involved in the modulation of the specificity of the ClpAP-mediated ATP-dependent protein degradation.</text>
</comment>
<organism evidence="3 4">
    <name type="scientific">Tepidicaulis marinus</name>
    <dbReference type="NCBI Taxonomy" id="1333998"/>
    <lineage>
        <taxon>Bacteria</taxon>
        <taxon>Pseudomonadati</taxon>
        <taxon>Pseudomonadota</taxon>
        <taxon>Alphaproteobacteria</taxon>
        <taxon>Hyphomicrobiales</taxon>
        <taxon>Parvibaculaceae</taxon>
        <taxon>Tepidicaulis</taxon>
    </lineage>
</organism>